<evidence type="ECO:0000256" key="5">
    <source>
        <dbReference type="ARBA" id="ARBA00023132"/>
    </source>
</evidence>
<dbReference type="GO" id="GO:0006406">
    <property type="term" value="P:mRNA export from nucleus"/>
    <property type="evidence" value="ECO:0007669"/>
    <property type="project" value="TreeGrafter"/>
</dbReference>
<evidence type="ECO:0000313" key="10">
    <source>
        <dbReference type="EMBL" id="GMF18389.1"/>
    </source>
</evidence>
<evidence type="ECO:0000259" key="9">
    <source>
        <dbReference type="PROSITE" id="PS50053"/>
    </source>
</evidence>
<keyword evidence="2" id="KW-0509">mRNA transport</keyword>
<keyword evidence="11" id="KW-1185">Reference proteome</keyword>
<keyword evidence="6 7" id="KW-0539">Nucleus</keyword>
<keyword evidence="7" id="KW-0472">Membrane</keyword>
<proteinExistence type="inferred from homology"/>
<dbReference type="GO" id="GO:0006606">
    <property type="term" value="P:protein import into nucleus"/>
    <property type="evidence" value="ECO:0007669"/>
    <property type="project" value="TreeGrafter"/>
</dbReference>
<comment type="subcellular location">
    <subcellularLocation>
        <location evidence="7">Nucleus</location>
        <location evidence="7">Nuclear pore complex</location>
    </subcellularLocation>
    <subcellularLocation>
        <location evidence="7">Nucleus membrane</location>
    </subcellularLocation>
</comment>
<organism evidence="10 11">
    <name type="scientific">Phytophthora lilii</name>
    <dbReference type="NCBI Taxonomy" id="2077276"/>
    <lineage>
        <taxon>Eukaryota</taxon>
        <taxon>Sar</taxon>
        <taxon>Stramenopiles</taxon>
        <taxon>Oomycota</taxon>
        <taxon>Peronosporomycetes</taxon>
        <taxon>Peronosporales</taxon>
        <taxon>Peronosporaceae</taxon>
        <taxon>Phytophthora</taxon>
    </lineage>
</organism>
<evidence type="ECO:0000256" key="6">
    <source>
        <dbReference type="ARBA" id="ARBA00023242"/>
    </source>
</evidence>
<sequence>MASFSSSARLARLATARNTFVAKFTPDACRVLPRGGCRPSTQKSRPLILVATSQDAATLQRQMNNLDMITFNAGFGADSALAMSTESFRFSSASGSSGARLDMGDDDDVAERGDAREPDDERARLLEPVVSASVRRGLLHVKGVFPDQSAEFVDVDPRLTTVGDLKRALCARRDSARDLGLAADDARVMFGGQVVEDAWLVVDCGMGFEGAIHIVKAAVLGDTFLGRAGGGSLFDGRKTRRADPKLSISSIASVYAAPQDQPLTVDQLGNDQVMNQLATFNQSLSLSTVPSARGDLFSRHVRPEEASFAEMAADFYENLERVQDSDLYCEKLLSGYIDVLQTRLEKLEASLAGSSKPRGEPTLAQKRLQNDIKELRDERNTWRLLFELRKVCHTNKDIADGEDSLMMLGTEAEELRFEMLEDDAVRLLETRNETFKIQRAVKAWLESMALENTISISEKRDASGSRTLRMMRKQVFPGEDDVRMDPDAVLRDGDDHVLPDDLEDEAELMKALWLYVRAGRIDDATDLCIRVGQSWRAASLSGGNPAGASENNGREDLSLERWGNPFRALWKSMCWRLSEHTADGKLSKSNSLLAKKYEELIYAALSGNIQVITKSSLCESWEDHCWAYLQGITEQQLDEILFKLLKLKSQSSQLIVGNNTHYLRHYSTLLDKTKYLKRYQVDLDTLFDELRGSQSEHVRMQANQPHRQIQAKLVTAKFEYIVSRVLDTLLFNPEDDSYNWDLQLDSAVQSDETSSLFLRFAAHFILFAGFTGENFDEQAGHMILKLYIRHLVKHRQLQFVPIYASRLPTEGAIEIYVQMLSTVEDSLERELCVKRILDYAGMEVLSTVLQTAVDRLCEEYRLVAQEQQQKKGQPVSSDVATTDIDRRRIQTIEFLCFFSEHRAEALVRANTLTRQFLLEGKYAAVKELVEESLPEDSIGVLDMNRAAQLLREDDEIERAMREFLCWRAYIQACTQYDLWRNCINNPGAEALSLYTEEKDYLADLMFHVSRSAAATLEVLHFENGWLMGCSNDATEDAAIRERCLPTLVFNLHFIQLESAKTIMRLTHYPEDAKAELARPLLEKSLEVADVVADEHYGVYHALDQDQCRDLLHGFRESAVSLAFVECMPTPTISPDSDQD</sequence>
<dbReference type="Gene3D" id="1.10.3450.20">
    <property type="match status" value="1"/>
</dbReference>
<dbReference type="PANTHER" id="PTHR13003:SF2">
    <property type="entry name" value="NUCLEAR PORE COMPLEX PROTEIN NUP107"/>
    <property type="match status" value="1"/>
</dbReference>
<feature type="compositionally biased region" description="Low complexity" evidence="8">
    <location>
        <begin position="91"/>
        <end position="100"/>
    </location>
</feature>
<dbReference type="GO" id="GO:0031080">
    <property type="term" value="C:nuclear pore outer ring"/>
    <property type="evidence" value="ECO:0007669"/>
    <property type="project" value="TreeGrafter"/>
</dbReference>
<name>A0A9W6TR91_9STRA</name>
<dbReference type="PANTHER" id="PTHR13003">
    <property type="entry name" value="NUP107-RELATED"/>
    <property type="match status" value="1"/>
</dbReference>
<dbReference type="PROSITE" id="PS50053">
    <property type="entry name" value="UBIQUITIN_2"/>
    <property type="match status" value="1"/>
</dbReference>
<keyword evidence="1 7" id="KW-0813">Transport</keyword>
<dbReference type="OrthoDB" id="3098at2759"/>
<evidence type="ECO:0000256" key="8">
    <source>
        <dbReference type="SAM" id="MobiDB-lite"/>
    </source>
</evidence>
<feature type="compositionally biased region" description="Basic and acidic residues" evidence="8">
    <location>
        <begin position="110"/>
        <end position="122"/>
    </location>
</feature>
<accession>A0A9W6TR91</accession>
<dbReference type="InterPro" id="IPR000626">
    <property type="entry name" value="Ubiquitin-like_dom"/>
</dbReference>
<dbReference type="Proteomes" id="UP001165083">
    <property type="component" value="Unassembled WGS sequence"/>
</dbReference>
<comment type="caution">
    <text evidence="10">The sequence shown here is derived from an EMBL/GenBank/DDBJ whole genome shotgun (WGS) entry which is preliminary data.</text>
</comment>
<gene>
    <name evidence="10" type="ORF">Plil01_000687600</name>
</gene>
<keyword evidence="4 7" id="KW-0811">Translocation</keyword>
<evidence type="ECO:0000256" key="3">
    <source>
        <dbReference type="ARBA" id="ARBA00022927"/>
    </source>
</evidence>
<dbReference type="EMBL" id="BSXW01000315">
    <property type="protein sequence ID" value="GMF18389.1"/>
    <property type="molecule type" value="Genomic_DNA"/>
</dbReference>
<evidence type="ECO:0000313" key="11">
    <source>
        <dbReference type="Proteomes" id="UP001165083"/>
    </source>
</evidence>
<comment type="subunit">
    <text evidence="7">Part of the nuclear pore complex (NPC).</text>
</comment>
<dbReference type="Gene3D" id="1.20.190.50">
    <property type="match status" value="1"/>
</dbReference>
<evidence type="ECO:0000256" key="7">
    <source>
        <dbReference type="RuleBase" id="RU365072"/>
    </source>
</evidence>
<reference evidence="10" key="1">
    <citation type="submission" date="2023-04" db="EMBL/GenBank/DDBJ databases">
        <title>Phytophthora lilii NBRC 32176.</title>
        <authorList>
            <person name="Ichikawa N."/>
            <person name="Sato H."/>
            <person name="Tonouchi N."/>
        </authorList>
    </citation>
    <scope>NUCLEOTIDE SEQUENCE</scope>
    <source>
        <strain evidence="10">NBRC 32176</strain>
    </source>
</reference>
<dbReference type="GO" id="GO:0031965">
    <property type="term" value="C:nuclear membrane"/>
    <property type="evidence" value="ECO:0007669"/>
    <property type="project" value="UniProtKB-SubCell"/>
</dbReference>
<keyword evidence="5 7" id="KW-0906">Nuclear pore complex</keyword>
<evidence type="ECO:0000256" key="2">
    <source>
        <dbReference type="ARBA" id="ARBA00022816"/>
    </source>
</evidence>
<keyword evidence="3" id="KW-0653">Protein transport</keyword>
<protein>
    <recommendedName>
        <fullName evidence="7">Nuclear pore complex protein</fullName>
    </recommendedName>
</protein>
<dbReference type="GO" id="GO:0017056">
    <property type="term" value="F:structural constituent of nuclear pore"/>
    <property type="evidence" value="ECO:0007669"/>
    <property type="project" value="UniProtKB-UniRule"/>
</dbReference>
<feature type="region of interest" description="Disordered" evidence="8">
    <location>
        <begin position="91"/>
        <end position="122"/>
    </location>
</feature>
<dbReference type="GO" id="GO:0000973">
    <property type="term" value="P:post-transcriptional tethering of RNA polymerase II gene DNA at nuclear periphery"/>
    <property type="evidence" value="ECO:0007669"/>
    <property type="project" value="TreeGrafter"/>
</dbReference>
<feature type="domain" description="Ubiquitin-like" evidence="9">
    <location>
        <begin position="161"/>
        <end position="215"/>
    </location>
</feature>
<comment type="similarity">
    <text evidence="7">Belongs to the nucleoporin Nup84/Nup107 family.</text>
</comment>
<evidence type="ECO:0000256" key="1">
    <source>
        <dbReference type="ARBA" id="ARBA00022448"/>
    </source>
</evidence>
<evidence type="ECO:0000256" key="4">
    <source>
        <dbReference type="ARBA" id="ARBA00023010"/>
    </source>
</evidence>
<dbReference type="InterPro" id="IPR007252">
    <property type="entry name" value="Nup84/Nup107"/>
</dbReference>
<dbReference type="AlphaFoldDB" id="A0A9W6TR91"/>
<comment type="function">
    <text evidence="7">Functions as a component of the nuclear pore complex (NPC).</text>
</comment>
<dbReference type="Pfam" id="PF04121">
    <property type="entry name" value="Nup84_Nup100"/>
    <property type="match status" value="1"/>
</dbReference>